<reference evidence="2 3" key="1">
    <citation type="submission" date="2023-04" db="EMBL/GenBank/DDBJ databases">
        <title>Genome dynamics across the evolutionary transition to endosymbiosis.</title>
        <authorList>
            <person name="Siozios S."/>
            <person name="Nadal-Jimenez P."/>
            <person name="Azagi T."/>
            <person name="Sprong H."/>
            <person name="Frost C.L."/>
            <person name="Parratt S.R."/>
            <person name="Taylor G."/>
            <person name="Brettell L."/>
            <person name="Lew K.C."/>
            <person name="Croft L."/>
            <person name="King K.C."/>
            <person name="Brockhurst M.A."/>
            <person name="Hypsa V."/>
            <person name="Novakova E."/>
            <person name="Darby A.C."/>
            <person name="Hurst G.D.D."/>
        </authorList>
    </citation>
    <scope>NUCLEOTIDE SEQUENCE [LARGE SCALE GENOMIC DNA]</scope>
    <source>
        <strain evidence="3">aApi_AU</strain>
    </source>
</reference>
<dbReference type="SUPFAM" id="SSF160719">
    <property type="entry name" value="gpW/gp25-like"/>
    <property type="match status" value="1"/>
</dbReference>
<dbReference type="InterPro" id="IPR007048">
    <property type="entry name" value="IraD/Gp25-like"/>
</dbReference>
<dbReference type="Proteomes" id="UP001231859">
    <property type="component" value="Chromosome"/>
</dbReference>
<accession>A0ABY8P5A7</accession>
<dbReference type="Gene3D" id="3.10.450.40">
    <property type="match status" value="1"/>
</dbReference>
<protein>
    <submittedName>
        <fullName evidence="2">GPW/gp25 family protein</fullName>
    </submittedName>
</protein>
<dbReference type="EMBL" id="CP123759">
    <property type="protein sequence ID" value="WGO84672.1"/>
    <property type="molecule type" value="Genomic_DNA"/>
</dbReference>
<name>A0ABY8P5A7_9GAMM</name>
<evidence type="ECO:0000313" key="2">
    <source>
        <dbReference type="EMBL" id="WGO84672.1"/>
    </source>
</evidence>
<keyword evidence="3" id="KW-1185">Reference proteome</keyword>
<organism evidence="2 3">
    <name type="scientific">Arsenophonus apicola</name>
    <dbReference type="NCBI Taxonomy" id="2879119"/>
    <lineage>
        <taxon>Bacteria</taxon>
        <taxon>Pseudomonadati</taxon>
        <taxon>Pseudomonadota</taxon>
        <taxon>Gammaproteobacteria</taxon>
        <taxon>Enterobacterales</taxon>
        <taxon>Morganellaceae</taxon>
        <taxon>Arsenophonus</taxon>
    </lineage>
</organism>
<proteinExistence type="predicted"/>
<evidence type="ECO:0000259" key="1">
    <source>
        <dbReference type="Pfam" id="PF04965"/>
    </source>
</evidence>
<sequence>MKYLGLNASSGQGISDIHHVRQSIRDILVTPIGSRLMRRSYGSLLFRLIDQPDNKTLRLQLMAACYSALLQWEPRIEIQQLTICTPTASNIVIELSGVFNGTQQPFSFSVPVR</sequence>
<evidence type="ECO:0000313" key="3">
    <source>
        <dbReference type="Proteomes" id="UP001231859"/>
    </source>
</evidence>
<dbReference type="RefSeq" id="WP_280939629.1">
    <property type="nucleotide sequence ID" value="NZ_CP123759.1"/>
</dbReference>
<feature type="domain" description="IraD/Gp25-like" evidence="1">
    <location>
        <begin position="18"/>
        <end position="100"/>
    </location>
</feature>
<gene>
    <name evidence="2" type="ORF">QG404_07365</name>
</gene>
<dbReference type="Pfam" id="PF04965">
    <property type="entry name" value="GPW_gp25"/>
    <property type="match status" value="1"/>
</dbReference>